<dbReference type="InterPro" id="IPR014756">
    <property type="entry name" value="Ig_E-set"/>
</dbReference>
<proteinExistence type="predicted"/>
<dbReference type="Gene3D" id="2.60.120.430">
    <property type="entry name" value="Galactose-binding lectin"/>
    <property type="match status" value="1"/>
</dbReference>
<dbReference type="SUPFAM" id="SSF81296">
    <property type="entry name" value="E set domains"/>
    <property type="match status" value="2"/>
</dbReference>
<organism evidence="1 2">
    <name type="scientific">Neolewinella xylanilytica</name>
    <dbReference type="NCBI Taxonomy" id="1514080"/>
    <lineage>
        <taxon>Bacteria</taxon>
        <taxon>Pseudomonadati</taxon>
        <taxon>Bacteroidota</taxon>
        <taxon>Saprospiria</taxon>
        <taxon>Saprospirales</taxon>
        <taxon>Lewinellaceae</taxon>
        <taxon>Neolewinella</taxon>
    </lineage>
</organism>
<name>A0A2S6I6I0_9BACT</name>
<dbReference type="PROSITE" id="PS51257">
    <property type="entry name" value="PROKAR_LIPOPROTEIN"/>
    <property type="match status" value="1"/>
</dbReference>
<protein>
    <recommendedName>
        <fullName evidence="3">IPT/TIG domain-containing protein</fullName>
    </recommendedName>
</protein>
<evidence type="ECO:0000313" key="2">
    <source>
        <dbReference type="Proteomes" id="UP000237662"/>
    </source>
</evidence>
<sequence length="520" mass="55769">MSKPSNLFLLAIITLTLTGILSCEDDDVMQSTETTLISFGPSGVMHGDSVLIIGENLMRVNAVEFAPAERVPESEFLMREDNRFMVIVPPTAETGTIKLHTDDEVIESKTQLNFSVTYSITDVTDEARPGSDITITGNFLNWIESITFSNNLTVEDFVSQTQTEIVVTVPQEASTGRLVFQGGGFEPMTVETEESLVVTLPAVTSVTPQAVRHTEEITITGTDLDLVKEIIFPGDTVVARQDFVSGSDETSLVVHVPATAVDGQITLVAYSDVEVAVEEPITIILPAETSLAPTPVPVGEELTITGTDLDLVGSLVFPGVAEPVTEFVSQSATEIGVIVPEGAISGFMKFITIHGYVVNLATTLELPGEGPLPLVLTIFNDNFQNGWENWGWVQVDAASDEQVFDGSSSLKVLFNSAGGAWEGIQIGNGTPLDVSGYTNLVFYVYGGPGSNDGQVMVKINDSANDPGATISVVEGEWTPYSLAISELNATSGTDNTWNMIILQEFDQLAGDVYIDYVGFQ</sequence>
<dbReference type="InterPro" id="IPR008979">
    <property type="entry name" value="Galactose-bd-like_sf"/>
</dbReference>
<keyword evidence="2" id="KW-1185">Reference proteome</keyword>
<dbReference type="InterPro" id="IPR013783">
    <property type="entry name" value="Ig-like_fold"/>
</dbReference>
<dbReference type="AlphaFoldDB" id="A0A2S6I6I0"/>
<gene>
    <name evidence="1" type="ORF">CLV84_0047</name>
</gene>
<dbReference type="Gene3D" id="2.60.40.10">
    <property type="entry name" value="Immunoglobulins"/>
    <property type="match status" value="4"/>
</dbReference>
<dbReference type="EMBL" id="PTJC01000005">
    <property type="protein sequence ID" value="PPK87113.1"/>
    <property type="molecule type" value="Genomic_DNA"/>
</dbReference>
<evidence type="ECO:0008006" key="3">
    <source>
        <dbReference type="Google" id="ProtNLM"/>
    </source>
</evidence>
<dbReference type="OrthoDB" id="660167at2"/>
<reference evidence="1 2" key="1">
    <citation type="submission" date="2018-02" db="EMBL/GenBank/DDBJ databases">
        <title>Genomic Encyclopedia of Archaeal and Bacterial Type Strains, Phase II (KMG-II): from individual species to whole genera.</title>
        <authorList>
            <person name="Goeker M."/>
        </authorList>
    </citation>
    <scope>NUCLEOTIDE SEQUENCE [LARGE SCALE GENOMIC DNA]</scope>
    <source>
        <strain evidence="1 2">DSM 29526</strain>
    </source>
</reference>
<comment type="caution">
    <text evidence="1">The sequence shown here is derived from an EMBL/GenBank/DDBJ whole genome shotgun (WGS) entry which is preliminary data.</text>
</comment>
<accession>A0A2S6I6I0</accession>
<dbReference type="Proteomes" id="UP000237662">
    <property type="component" value="Unassembled WGS sequence"/>
</dbReference>
<dbReference type="RefSeq" id="WP_104417731.1">
    <property type="nucleotide sequence ID" value="NZ_PTJC01000005.1"/>
</dbReference>
<evidence type="ECO:0000313" key="1">
    <source>
        <dbReference type="EMBL" id="PPK87113.1"/>
    </source>
</evidence>
<dbReference type="SUPFAM" id="SSF49785">
    <property type="entry name" value="Galactose-binding domain-like"/>
    <property type="match status" value="1"/>
</dbReference>